<dbReference type="PANTHER" id="PTHR15615:SF10">
    <property type="entry name" value="PHO85 CYCLIN-2-RELATED"/>
    <property type="match status" value="1"/>
</dbReference>
<feature type="region of interest" description="Disordered" evidence="1">
    <location>
        <begin position="203"/>
        <end position="239"/>
    </location>
</feature>
<reference evidence="3" key="1">
    <citation type="submission" date="2023-03" db="EMBL/GenBank/DDBJ databases">
        <title>Massive genome expansion in bonnet fungi (Mycena s.s.) driven by repeated elements and novel gene families across ecological guilds.</title>
        <authorList>
            <consortium name="Lawrence Berkeley National Laboratory"/>
            <person name="Harder C.B."/>
            <person name="Miyauchi S."/>
            <person name="Viragh M."/>
            <person name="Kuo A."/>
            <person name="Thoen E."/>
            <person name="Andreopoulos B."/>
            <person name="Lu D."/>
            <person name="Skrede I."/>
            <person name="Drula E."/>
            <person name="Henrissat B."/>
            <person name="Morin E."/>
            <person name="Kohler A."/>
            <person name="Barry K."/>
            <person name="LaButti K."/>
            <person name="Morin E."/>
            <person name="Salamov A."/>
            <person name="Lipzen A."/>
            <person name="Mereny Z."/>
            <person name="Hegedus B."/>
            <person name="Baldrian P."/>
            <person name="Stursova M."/>
            <person name="Weitz H."/>
            <person name="Taylor A."/>
            <person name="Grigoriev I.V."/>
            <person name="Nagy L.G."/>
            <person name="Martin F."/>
            <person name="Kauserud H."/>
        </authorList>
    </citation>
    <scope>NUCLEOTIDE SEQUENCE</scope>
    <source>
        <strain evidence="3">CBHHK188m</strain>
    </source>
</reference>
<evidence type="ECO:0000313" key="4">
    <source>
        <dbReference type="Proteomes" id="UP001215280"/>
    </source>
</evidence>
<dbReference type="AlphaFoldDB" id="A0AAD7JVY0"/>
<evidence type="ECO:0000259" key="2">
    <source>
        <dbReference type="Pfam" id="PF00134"/>
    </source>
</evidence>
<dbReference type="GO" id="GO:0016538">
    <property type="term" value="F:cyclin-dependent protein serine/threonine kinase regulator activity"/>
    <property type="evidence" value="ECO:0007669"/>
    <property type="project" value="TreeGrafter"/>
</dbReference>
<dbReference type="EMBL" id="JARJLG010000018">
    <property type="protein sequence ID" value="KAJ7772849.1"/>
    <property type="molecule type" value="Genomic_DNA"/>
</dbReference>
<dbReference type="GO" id="GO:0019901">
    <property type="term" value="F:protein kinase binding"/>
    <property type="evidence" value="ECO:0007669"/>
    <property type="project" value="InterPro"/>
</dbReference>
<dbReference type="CDD" id="cd20557">
    <property type="entry name" value="CYCLIN_ScPCL1-like"/>
    <property type="match status" value="1"/>
</dbReference>
<dbReference type="GO" id="GO:0000307">
    <property type="term" value="C:cyclin-dependent protein kinase holoenzyme complex"/>
    <property type="evidence" value="ECO:0007669"/>
    <property type="project" value="TreeGrafter"/>
</dbReference>
<comment type="caution">
    <text evidence="3">The sequence shown here is derived from an EMBL/GenBank/DDBJ whole genome shotgun (WGS) entry which is preliminary data.</text>
</comment>
<feature type="non-terminal residue" evidence="3">
    <location>
        <position position="1"/>
    </location>
</feature>
<evidence type="ECO:0000256" key="1">
    <source>
        <dbReference type="SAM" id="MobiDB-lite"/>
    </source>
</evidence>
<dbReference type="Proteomes" id="UP001215280">
    <property type="component" value="Unassembled WGS sequence"/>
</dbReference>
<accession>A0AAD7JVY0</accession>
<dbReference type="GO" id="GO:0005634">
    <property type="term" value="C:nucleus"/>
    <property type="evidence" value="ECO:0007669"/>
    <property type="project" value="TreeGrafter"/>
</dbReference>
<keyword evidence="4" id="KW-1185">Reference proteome</keyword>
<dbReference type="InterPro" id="IPR013922">
    <property type="entry name" value="Cyclin_PHO80-like"/>
</dbReference>
<feature type="compositionally biased region" description="Low complexity" evidence="1">
    <location>
        <begin position="224"/>
        <end position="239"/>
    </location>
</feature>
<protein>
    <recommendedName>
        <fullName evidence="2">Cyclin N-terminal domain-containing protein</fullName>
    </recommendedName>
</protein>
<gene>
    <name evidence="3" type="ORF">DFH07DRAFT_700247</name>
</gene>
<dbReference type="PANTHER" id="PTHR15615">
    <property type="match status" value="1"/>
</dbReference>
<dbReference type="InterPro" id="IPR036915">
    <property type="entry name" value="Cyclin-like_sf"/>
</dbReference>
<organism evidence="3 4">
    <name type="scientific">Mycena maculata</name>
    <dbReference type="NCBI Taxonomy" id="230809"/>
    <lineage>
        <taxon>Eukaryota</taxon>
        <taxon>Fungi</taxon>
        <taxon>Dikarya</taxon>
        <taxon>Basidiomycota</taxon>
        <taxon>Agaricomycotina</taxon>
        <taxon>Agaricomycetes</taxon>
        <taxon>Agaricomycetidae</taxon>
        <taxon>Agaricales</taxon>
        <taxon>Marasmiineae</taxon>
        <taxon>Mycenaceae</taxon>
        <taxon>Mycena</taxon>
    </lineage>
</organism>
<dbReference type="SUPFAM" id="SSF47954">
    <property type="entry name" value="Cyclin-like"/>
    <property type="match status" value="1"/>
</dbReference>
<sequence>SPAPAMHAVSLVDPTSHYPALMQLVNTKISDPVIAYIVDCVSETVDYGLERADSASSPQTSRGHSRTRPSSHQRFYTFVCTVLSDARVSFPTVLVALAYIARGCPRLRIGIEKYASERVFLGALIIASKYTQDSTLRNVHWAQCTRLFSTRDVCRIEYDFLTVLGWKLAVREEDLLAHREGFLAAALNSSPRTHIRPPMEGLVATRPHTHHRRASSGSVPDLEPSSPQSSEGSVSPPTP</sequence>
<evidence type="ECO:0000313" key="3">
    <source>
        <dbReference type="EMBL" id="KAJ7772849.1"/>
    </source>
</evidence>
<dbReference type="Pfam" id="PF00134">
    <property type="entry name" value="Cyclin_N"/>
    <property type="match status" value="1"/>
</dbReference>
<feature type="non-terminal residue" evidence="3">
    <location>
        <position position="239"/>
    </location>
</feature>
<dbReference type="InterPro" id="IPR006671">
    <property type="entry name" value="Cyclin_N"/>
</dbReference>
<feature type="domain" description="Cyclin N-terminal" evidence="2">
    <location>
        <begin position="57"/>
        <end position="168"/>
    </location>
</feature>
<name>A0AAD7JVY0_9AGAR</name>
<dbReference type="Gene3D" id="1.10.472.10">
    <property type="entry name" value="Cyclin-like"/>
    <property type="match status" value="1"/>
</dbReference>
<proteinExistence type="predicted"/>